<evidence type="ECO:0000313" key="6">
    <source>
        <dbReference type="Ensembl" id="ENSMAMP00000047880.1"/>
    </source>
</evidence>
<sequence length="133" mass="15793">MTVWVIFLVRQTAWFVTSLYVVRYMCDIVDIDRPGRGPRGHRCHHRIEMDKTARKVRNQDINPCIEETDASQKCLDTYNYNKNMCSAYFQRYKNCRKYWHSIMLQRRRDGVKPDMPTAAERQEILAGIGGKPY</sequence>
<evidence type="ECO:0000256" key="3">
    <source>
        <dbReference type="ARBA" id="ARBA00023157"/>
    </source>
</evidence>
<dbReference type="GO" id="GO:0033108">
    <property type="term" value="P:mitochondrial respiratory chain complex assembly"/>
    <property type="evidence" value="ECO:0007669"/>
    <property type="project" value="TreeGrafter"/>
</dbReference>
<dbReference type="AlphaFoldDB" id="A0A7N8XEB4"/>
<dbReference type="Ensembl" id="ENSMAMT00000058753.1">
    <property type="protein sequence ID" value="ENSMAMP00000047880.1"/>
    <property type="gene ID" value="ENSMAMG00000027385.1"/>
</dbReference>
<dbReference type="SUPFAM" id="SSF47072">
    <property type="entry name" value="Cysteine alpha-hairpin motif"/>
    <property type="match status" value="1"/>
</dbReference>
<dbReference type="Proteomes" id="UP000261640">
    <property type="component" value="Unplaced"/>
</dbReference>
<dbReference type="InterPro" id="IPR009069">
    <property type="entry name" value="Cys_alpha_HP_mot_SF"/>
</dbReference>
<dbReference type="GO" id="GO:0005758">
    <property type="term" value="C:mitochondrial intermembrane space"/>
    <property type="evidence" value="ECO:0007669"/>
    <property type="project" value="UniProtKB-SubCell"/>
</dbReference>
<evidence type="ECO:0000256" key="4">
    <source>
        <dbReference type="ARBA" id="ARBA00038205"/>
    </source>
</evidence>
<dbReference type="GeneTree" id="ENSGT00390000001029"/>
<protein>
    <recommendedName>
        <fullName evidence="5">Coiled-coil-helix-coiled-coil-helix domain-containing protein 7</fullName>
    </recommendedName>
</protein>
<dbReference type="FunCoup" id="A0A7N8XEB4">
    <property type="interactions" value="294"/>
</dbReference>
<name>A0A7N8XEB4_9TELE</name>
<evidence type="ECO:0000256" key="1">
    <source>
        <dbReference type="ARBA" id="ARBA00004569"/>
    </source>
</evidence>
<proteinExistence type="inferred from homology"/>
<keyword evidence="2" id="KW-0496">Mitochondrion</keyword>
<dbReference type="PANTHER" id="PTHR46811:SF1">
    <property type="entry name" value="COILED-COIL-HELIX-COILED-COIL-HELIX DOMAIN-CONTAINING PROTEIN 7"/>
    <property type="match status" value="1"/>
</dbReference>
<reference evidence="6" key="2">
    <citation type="submission" date="2025-09" db="UniProtKB">
        <authorList>
            <consortium name="Ensembl"/>
        </authorList>
    </citation>
    <scope>IDENTIFICATION</scope>
</reference>
<keyword evidence="3" id="KW-1015">Disulfide bond</keyword>
<organism evidence="6 7">
    <name type="scientific">Mastacembelus armatus</name>
    <name type="common">zig-zag eel</name>
    <dbReference type="NCBI Taxonomy" id="205130"/>
    <lineage>
        <taxon>Eukaryota</taxon>
        <taxon>Metazoa</taxon>
        <taxon>Chordata</taxon>
        <taxon>Craniata</taxon>
        <taxon>Vertebrata</taxon>
        <taxon>Euteleostomi</taxon>
        <taxon>Actinopterygii</taxon>
        <taxon>Neopterygii</taxon>
        <taxon>Teleostei</taxon>
        <taxon>Neoteleostei</taxon>
        <taxon>Acanthomorphata</taxon>
        <taxon>Anabantaria</taxon>
        <taxon>Synbranchiformes</taxon>
        <taxon>Mastacembelidae</taxon>
        <taxon>Mastacembelus</taxon>
    </lineage>
</organism>
<dbReference type="PANTHER" id="PTHR46811">
    <property type="entry name" value="COILED-COIL-HELIX-COILED-COIL-HELIX DOMAIN-CONTAINING PROTEIN 7"/>
    <property type="match status" value="1"/>
</dbReference>
<evidence type="ECO:0000256" key="5">
    <source>
        <dbReference type="ARBA" id="ARBA00039509"/>
    </source>
</evidence>
<keyword evidence="7" id="KW-1185">Reference proteome</keyword>
<reference evidence="6" key="1">
    <citation type="submission" date="2025-08" db="UniProtKB">
        <authorList>
            <consortium name="Ensembl"/>
        </authorList>
    </citation>
    <scope>IDENTIFICATION</scope>
</reference>
<dbReference type="InterPro" id="IPR051040">
    <property type="entry name" value="COX23"/>
</dbReference>
<comment type="subcellular location">
    <subcellularLocation>
        <location evidence="1">Mitochondrion intermembrane space</location>
    </subcellularLocation>
</comment>
<dbReference type="Gene3D" id="1.10.287.1130">
    <property type="entry name" value="CytochromE C oxidase copper chaperone"/>
    <property type="match status" value="1"/>
</dbReference>
<comment type="similarity">
    <text evidence="4">Belongs to the CHCHD7 family.</text>
</comment>
<accession>A0A7N8XEB4</accession>
<evidence type="ECO:0000256" key="2">
    <source>
        <dbReference type="ARBA" id="ARBA00023128"/>
    </source>
</evidence>
<evidence type="ECO:0000313" key="7">
    <source>
        <dbReference type="Proteomes" id="UP000261640"/>
    </source>
</evidence>
<dbReference type="PROSITE" id="PS51808">
    <property type="entry name" value="CHCH"/>
    <property type="match status" value="1"/>
</dbReference>
<dbReference type="InParanoid" id="A0A7N8XEB4"/>